<evidence type="ECO:0000313" key="8">
    <source>
        <dbReference type="Proteomes" id="UP000799438"/>
    </source>
</evidence>
<dbReference type="InterPro" id="IPR024758">
    <property type="entry name" value="Inp1"/>
</dbReference>
<feature type="compositionally biased region" description="Polar residues" evidence="6">
    <location>
        <begin position="286"/>
        <end position="305"/>
    </location>
</feature>
<evidence type="ECO:0000256" key="6">
    <source>
        <dbReference type="SAM" id="MobiDB-lite"/>
    </source>
</evidence>
<feature type="region of interest" description="Disordered" evidence="6">
    <location>
        <begin position="67"/>
        <end position="94"/>
    </location>
</feature>
<dbReference type="GO" id="GO:0005780">
    <property type="term" value="C:extrinsic component of intraperoxisomal membrane"/>
    <property type="evidence" value="ECO:0007669"/>
    <property type="project" value="InterPro"/>
</dbReference>
<organism evidence="7 8">
    <name type="scientific">Aplosporella prunicola CBS 121167</name>
    <dbReference type="NCBI Taxonomy" id="1176127"/>
    <lineage>
        <taxon>Eukaryota</taxon>
        <taxon>Fungi</taxon>
        <taxon>Dikarya</taxon>
        <taxon>Ascomycota</taxon>
        <taxon>Pezizomycotina</taxon>
        <taxon>Dothideomycetes</taxon>
        <taxon>Dothideomycetes incertae sedis</taxon>
        <taxon>Botryosphaeriales</taxon>
        <taxon>Aplosporellaceae</taxon>
        <taxon>Aplosporella</taxon>
    </lineage>
</organism>
<sequence length="566" mass="61787">MSVSPEPSSPDAAVPQGAASPNVRRSHTLPTRLRSASSASADFPAPTDGVEALFTHAFARVVLFTTPSHSRPSSSSSNRTIGRGDNKENPVTFPWVSPTETTVAAGPLRLYRVPGSVAFLHSGSLLHAILPRSQCWCVDGVSKFALRIPRPNSYYRIELPGDGEDNLAKVEDFKRVLEKVLFYEKTICPFSRGFHVDLPEPPPTPPRRKRPVTPGKAKRWRFDKTWQPEEKARAVSQGTERSFGSDSSTLSVSEEYDRRSSVYSDSTIGADNVSEETEKVSPRTVAGSSSNRRSLTSPAQLSSAPITIPGASGDEPSDTSDDSASLSSTVNSFYSFDETVRGQGSRPSSIYYDSASIYQESIYPREEDTSRDAENVSNPRHKRELSELTITADNPHLSEDERSPFTPRVPEIHLPSSPSTPTLMSDSDSAVDMSLPELATPPDTIRMRRLTGTSARRAFSPMPLAANIHAPPQDSSPRQDLSVALVQKTMGLLIGPPAHLVALMLRIAARIANGNTTADTWSLHKGRSIPGAWQWSEDEGDEWDEDDYGIPLRTLKRDSTGSSEVD</sequence>
<comment type="similarity">
    <text evidence="3">Belongs to the INP1 family.</text>
</comment>
<evidence type="ECO:0000256" key="2">
    <source>
        <dbReference type="ARBA" id="ARBA00004421"/>
    </source>
</evidence>
<feature type="compositionally biased region" description="Basic and acidic residues" evidence="6">
    <location>
        <begin position="220"/>
        <end position="233"/>
    </location>
</feature>
<accession>A0A6A6BSM3</accession>
<proteinExistence type="inferred from homology"/>
<dbReference type="OrthoDB" id="4097008at2759"/>
<name>A0A6A6BSM3_9PEZI</name>
<evidence type="ECO:0000256" key="4">
    <source>
        <dbReference type="ARBA" id="ARBA00021397"/>
    </source>
</evidence>
<dbReference type="EMBL" id="ML995474">
    <property type="protein sequence ID" value="KAF2147102.1"/>
    <property type="molecule type" value="Genomic_DNA"/>
</dbReference>
<evidence type="ECO:0000256" key="5">
    <source>
        <dbReference type="ARBA" id="ARBA00023136"/>
    </source>
</evidence>
<evidence type="ECO:0000256" key="3">
    <source>
        <dbReference type="ARBA" id="ARBA00010707"/>
    </source>
</evidence>
<protein>
    <recommendedName>
        <fullName evidence="4">Inheritance of peroxisomes protein 1</fullName>
    </recommendedName>
</protein>
<feature type="region of interest" description="Disordered" evidence="6">
    <location>
        <begin position="362"/>
        <end position="383"/>
    </location>
</feature>
<feature type="compositionally biased region" description="Polar residues" evidence="6">
    <location>
        <begin position="236"/>
        <end position="252"/>
    </location>
</feature>
<dbReference type="GO" id="GO:0045033">
    <property type="term" value="P:peroxisome inheritance"/>
    <property type="evidence" value="ECO:0007669"/>
    <property type="project" value="InterPro"/>
</dbReference>
<reference evidence="7" key="1">
    <citation type="journal article" date="2020" name="Stud. Mycol.">
        <title>101 Dothideomycetes genomes: a test case for predicting lifestyles and emergence of pathogens.</title>
        <authorList>
            <person name="Haridas S."/>
            <person name="Albert R."/>
            <person name="Binder M."/>
            <person name="Bloem J."/>
            <person name="Labutti K."/>
            <person name="Salamov A."/>
            <person name="Andreopoulos B."/>
            <person name="Baker S."/>
            <person name="Barry K."/>
            <person name="Bills G."/>
            <person name="Bluhm B."/>
            <person name="Cannon C."/>
            <person name="Castanera R."/>
            <person name="Culley D."/>
            <person name="Daum C."/>
            <person name="Ezra D."/>
            <person name="Gonzalez J."/>
            <person name="Henrissat B."/>
            <person name="Kuo A."/>
            <person name="Liang C."/>
            <person name="Lipzen A."/>
            <person name="Lutzoni F."/>
            <person name="Magnuson J."/>
            <person name="Mondo S."/>
            <person name="Nolan M."/>
            <person name="Ohm R."/>
            <person name="Pangilinan J."/>
            <person name="Park H.-J."/>
            <person name="Ramirez L."/>
            <person name="Alfaro M."/>
            <person name="Sun H."/>
            <person name="Tritt A."/>
            <person name="Yoshinaga Y."/>
            <person name="Zwiers L.-H."/>
            <person name="Turgeon B."/>
            <person name="Goodwin S."/>
            <person name="Spatafora J."/>
            <person name="Crous P."/>
            <person name="Grigoriev I."/>
        </authorList>
    </citation>
    <scope>NUCLEOTIDE SEQUENCE</scope>
    <source>
        <strain evidence="7">CBS 121167</strain>
    </source>
</reference>
<feature type="region of interest" description="Disordered" evidence="6">
    <location>
        <begin position="194"/>
        <end position="326"/>
    </location>
</feature>
<comment type="subcellular location">
    <subcellularLocation>
        <location evidence="2">Peroxisome membrane</location>
        <topology evidence="2">Peripheral membrane protein</topology>
    </subcellularLocation>
</comment>
<comment type="function">
    <text evidence="1">Required for peroxisome inheritance.</text>
</comment>
<gene>
    <name evidence="7" type="ORF">K452DRAFT_354568</name>
</gene>
<dbReference type="Pfam" id="PF12634">
    <property type="entry name" value="Inp1"/>
    <property type="match status" value="1"/>
</dbReference>
<dbReference type="Proteomes" id="UP000799438">
    <property type="component" value="Unassembled WGS sequence"/>
</dbReference>
<feature type="compositionally biased region" description="Basic and acidic residues" evidence="6">
    <location>
        <begin position="363"/>
        <end position="374"/>
    </location>
</feature>
<keyword evidence="5" id="KW-0472">Membrane</keyword>
<dbReference type="GeneID" id="54303402"/>
<feature type="region of interest" description="Disordered" evidence="6">
    <location>
        <begin position="1"/>
        <end position="42"/>
    </location>
</feature>
<dbReference type="AlphaFoldDB" id="A0A6A6BSM3"/>
<evidence type="ECO:0000313" key="7">
    <source>
        <dbReference type="EMBL" id="KAF2147102.1"/>
    </source>
</evidence>
<keyword evidence="8" id="KW-1185">Reference proteome</keyword>
<dbReference type="RefSeq" id="XP_033402810.1">
    <property type="nucleotide sequence ID" value="XM_033545896.1"/>
</dbReference>
<feature type="compositionally biased region" description="Low complexity" evidence="6">
    <location>
        <begin position="67"/>
        <end position="77"/>
    </location>
</feature>
<evidence type="ECO:0000256" key="1">
    <source>
        <dbReference type="ARBA" id="ARBA00003594"/>
    </source>
</evidence>
<feature type="compositionally biased region" description="Basic residues" evidence="6">
    <location>
        <begin position="206"/>
        <end position="219"/>
    </location>
</feature>